<keyword evidence="3" id="KW-1185">Reference proteome</keyword>
<sequence length="65" mass="7468">MFSSSDPILLSFFLNTLILNLCDMQKTNLTLSATKERVTKHTFNKLKNYMTGFSRCFNVGLFLLV</sequence>
<dbReference type="Ensembl" id="ENSXMAT00000029616.1">
    <property type="protein sequence ID" value="ENSXMAP00000021041.1"/>
    <property type="gene ID" value="ENSXMAG00000022539.1"/>
</dbReference>
<dbReference type="InParanoid" id="A0A3B5PTU5"/>
<dbReference type="AlphaFoldDB" id="A0A3B5PTU5"/>
<organism evidence="2 3">
    <name type="scientific">Xiphophorus maculatus</name>
    <name type="common">Southern platyfish</name>
    <name type="synonym">Platypoecilus maculatus</name>
    <dbReference type="NCBI Taxonomy" id="8083"/>
    <lineage>
        <taxon>Eukaryota</taxon>
        <taxon>Metazoa</taxon>
        <taxon>Chordata</taxon>
        <taxon>Craniata</taxon>
        <taxon>Vertebrata</taxon>
        <taxon>Euteleostomi</taxon>
        <taxon>Actinopterygii</taxon>
        <taxon>Neopterygii</taxon>
        <taxon>Teleostei</taxon>
        <taxon>Neoteleostei</taxon>
        <taxon>Acanthomorphata</taxon>
        <taxon>Ovalentaria</taxon>
        <taxon>Atherinomorphae</taxon>
        <taxon>Cyprinodontiformes</taxon>
        <taxon>Poeciliidae</taxon>
        <taxon>Poeciliinae</taxon>
        <taxon>Xiphophorus</taxon>
    </lineage>
</organism>
<accession>A0A3B5PTU5</accession>
<proteinExistence type="predicted"/>
<feature type="chain" id="PRO_5046017662" evidence="1">
    <location>
        <begin position="25"/>
        <end position="65"/>
    </location>
</feature>
<reference evidence="2" key="3">
    <citation type="submission" date="2025-08" db="UniProtKB">
        <authorList>
            <consortium name="Ensembl"/>
        </authorList>
    </citation>
    <scope>IDENTIFICATION</scope>
    <source>
        <strain evidence="2">JP 163 A</strain>
    </source>
</reference>
<protein>
    <submittedName>
        <fullName evidence="2">Uncharacterized protein</fullName>
    </submittedName>
</protein>
<dbReference type="GeneTree" id="ENSGT01110000271768"/>
<keyword evidence="1" id="KW-0732">Signal</keyword>
<reference evidence="3" key="1">
    <citation type="submission" date="2012-01" db="EMBL/GenBank/DDBJ databases">
        <authorList>
            <person name="Walter R."/>
            <person name="Schartl M."/>
            <person name="Warren W."/>
        </authorList>
    </citation>
    <scope>NUCLEOTIDE SEQUENCE [LARGE SCALE GENOMIC DNA]</scope>
    <source>
        <strain evidence="3">JP 163 A</strain>
    </source>
</reference>
<reference evidence="2" key="4">
    <citation type="submission" date="2025-09" db="UniProtKB">
        <authorList>
            <consortium name="Ensembl"/>
        </authorList>
    </citation>
    <scope>IDENTIFICATION</scope>
    <source>
        <strain evidence="2">JP 163 A</strain>
    </source>
</reference>
<name>A0A3B5PTU5_XIPMA</name>
<evidence type="ECO:0000313" key="3">
    <source>
        <dbReference type="Proteomes" id="UP000002852"/>
    </source>
</evidence>
<dbReference type="Proteomes" id="UP000002852">
    <property type="component" value="Unassembled WGS sequence"/>
</dbReference>
<evidence type="ECO:0000256" key="1">
    <source>
        <dbReference type="SAM" id="SignalP"/>
    </source>
</evidence>
<reference evidence="3" key="2">
    <citation type="journal article" date="2013" name="Nat. Genet.">
        <title>The genome of the platyfish, Xiphophorus maculatus, provides insights into evolutionary adaptation and several complex traits.</title>
        <authorList>
            <person name="Schartl M."/>
            <person name="Walter R.B."/>
            <person name="Shen Y."/>
            <person name="Garcia T."/>
            <person name="Catchen J."/>
            <person name="Amores A."/>
            <person name="Braasch I."/>
            <person name="Chalopin D."/>
            <person name="Volff J.N."/>
            <person name="Lesch K.P."/>
            <person name="Bisazza A."/>
            <person name="Minx P."/>
            <person name="Hillier L."/>
            <person name="Wilson R.K."/>
            <person name="Fuerstenberg S."/>
            <person name="Boore J."/>
            <person name="Searle S."/>
            <person name="Postlethwait J.H."/>
            <person name="Warren W.C."/>
        </authorList>
    </citation>
    <scope>NUCLEOTIDE SEQUENCE [LARGE SCALE GENOMIC DNA]</scope>
    <source>
        <strain evidence="3">JP 163 A</strain>
    </source>
</reference>
<feature type="signal peptide" evidence="1">
    <location>
        <begin position="1"/>
        <end position="24"/>
    </location>
</feature>
<evidence type="ECO:0000313" key="2">
    <source>
        <dbReference type="Ensembl" id="ENSXMAP00000021041.1"/>
    </source>
</evidence>